<dbReference type="REBASE" id="342962">
    <property type="entry name" value="S.AtoF47ORF6180P"/>
</dbReference>
<dbReference type="EMBL" id="CP046045">
    <property type="protein sequence ID" value="QGM27291.1"/>
    <property type="molecule type" value="Genomic_DNA"/>
</dbReference>
<keyword evidence="2" id="KW-0680">Restriction system</keyword>
<dbReference type="Gene3D" id="3.90.220.20">
    <property type="entry name" value="DNA methylase specificity domains"/>
    <property type="match status" value="2"/>
</dbReference>
<dbReference type="InterPro" id="IPR044946">
    <property type="entry name" value="Restrct_endonuc_typeI_TRD_sf"/>
</dbReference>
<dbReference type="AlphaFoldDB" id="A0AAP9GU63"/>
<dbReference type="GO" id="GO:0003677">
    <property type="term" value="F:DNA binding"/>
    <property type="evidence" value="ECO:0007669"/>
    <property type="project" value="UniProtKB-KW"/>
</dbReference>
<dbReference type="SUPFAM" id="SSF116734">
    <property type="entry name" value="DNA methylase specificity domain"/>
    <property type="match status" value="2"/>
</dbReference>
<dbReference type="RefSeq" id="WP_154320575.1">
    <property type="nucleotide sequence ID" value="NZ_CP046045.1"/>
</dbReference>
<evidence type="ECO:0000259" key="4">
    <source>
        <dbReference type="Pfam" id="PF01420"/>
    </source>
</evidence>
<proteinExistence type="inferred from homology"/>
<accession>A0AAP9GU63</accession>
<dbReference type="PANTHER" id="PTHR30408">
    <property type="entry name" value="TYPE-1 RESTRICTION ENZYME ECOKI SPECIFICITY PROTEIN"/>
    <property type="match status" value="1"/>
</dbReference>
<keyword evidence="5" id="KW-0378">Hydrolase</keyword>
<dbReference type="GO" id="GO:0004519">
    <property type="term" value="F:endonuclease activity"/>
    <property type="evidence" value="ECO:0007669"/>
    <property type="project" value="UniProtKB-KW"/>
</dbReference>
<evidence type="ECO:0000256" key="2">
    <source>
        <dbReference type="ARBA" id="ARBA00022747"/>
    </source>
</evidence>
<keyword evidence="5" id="KW-0255">Endonuclease</keyword>
<organism evidence="5 6">
    <name type="scientific">Acinetobacter towneri</name>
    <dbReference type="NCBI Taxonomy" id="202956"/>
    <lineage>
        <taxon>Bacteria</taxon>
        <taxon>Pseudomonadati</taxon>
        <taxon>Pseudomonadota</taxon>
        <taxon>Gammaproteobacteria</taxon>
        <taxon>Moraxellales</taxon>
        <taxon>Moraxellaceae</taxon>
        <taxon>Acinetobacter</taxon>
    </lineage>
</organism>
<dbReference type="Pfam" id="PF01420">
    <property type="entry name" value="Methylase_S"/>
    <property type="match status" value="1"/>
</dbReference>
<evidence type="ECO:0000313" key="5">
    <source>
        <dbReference type="EMBL" id="QGM27291.1"/>
    </source>
</evidence>
<evidence type="ECO:0000256" key="1">
    <source>
        <dbReference type="ARBA" id="ARBA00010923"/>
    </source>
</evidence>
<sequence>MFKKYDAYKDSSVEWIGNIPAEWSLKKISHVFRNIGSGTTPLSGSDIYYKNGSINWLQTGDLNDGYIDETSKKITEKALRHYSTLKQYSKGSLVVAMYGATIGKVGILNIDTATNQACCVLGANFGVDIKYYFYMLQGFKADIIRMAYGGGQPNISQETIKNLRLPFPDLSTQHEISKFLDQKTSEIDQAIAIKEQQIALLNERKQILIQKAVTQGLNTNVPMKDSGVEWIGQIPQHWIVKKLKYVLKERSERSKDGLEPLLMMSQVHGLVVRSEYSEKTEVAATTVGNKLVYKNDLVFNKLKAHLGVFFSSVHDFAGCVSPDYAVYDCVNYIENTKFLELLFRNPLYIKQFILRSSGIVEGLIRLYTTELFDLKIGIPPKDEQMAILKHIEEQSFRFDEAVKNYSEQIEKLKEYKTTLINDAVTGKIKVA</sequence>
<keyword evidence="5" id="KW-0540">Nuclease</keyword>
<evidence type="ECO:0000256" key="3">
    <source>
        <dbReference type="ARBA" id="ARBA00023125"/>
    </source>
</evidence>
<dbReference type="GO" id="GO:0009307">
    <property type="term" value="P:DNA restriction-modification system"/>
    <property type="evidence" value="ECO:0007669"/>
    <property type="project" value="UniProtKB-KW"/>
</dbReference>
<comment type="similarity">
    <text evidence="1">Belongs to the type-I restriction system S methylase family.</text>
</comment>
<protein>
    <submittedName>
        <fullName evidence="5">Restriction endonuclease subunit S</fullName>
    </submittedName>
</protein>
<dbReference type="InterPro" id="IPR000055">
    <property type="entry name" value="Restrct_endonuc_typeI_TRD"/>
</dbReference>
<dbReference type="Gene3D" id="1.10.287.1120">
    <property type="entry name" value="Bipartite methylase S protein"/>
    <property type="match status" value="1"/>
</dbReference>
<dbReference type="CDD" id="cd17280">
    <property type="entry name" value="RMtype1_S_MspEN3ORF6650P_TRD2-CR2_like"/>
    <property type="match status" value="1"/>
</dbReference>
<reference evidence="6" key="1">
    <citation type="submission" date="2019-11" db="EMBL/GenBank/DDBJ databases">
        <title>Escherichia coli 1916D6.</title>
        <authorList>
            <person name="Yao H."/>
            <person name="Du X."/>
            <person name="Yu R."/>
            <person name="Li A."/>
        </authorList>
    </citation>
    <scope>NUCLEOTIDE SEQUENCE [LARGE SCALE GENOMIC DNA]</scope>
    <source>
        <strain evidence="6">19110F47</strain>
    </source>
</reference>
<gene>
    <name evidence="5" type="ORF">GJD93_06185</name>
</gene>
<dbReference type="PANTHER" id="PTHR30408:SF12">
    <property type="entry name" value="TYPE I RESTRICTION ENZYME MJAVIII SPECIFICITY SUBUNIT"/>
    <property type="match status" value="1"/>
</dbReference>
<keyword evidence="3" id="KW-0238">DNA-binding</keyword>
<dbReference type="Proteomes" id="UP000405075">
    <property type="component" value="Chromosome"/>
</dbReference>
<name>A0AAP9GU63_9GAMM</name>
<feature type="domain" description="Type I restriction modification DNA specificity" evidence="4">
    <location>
        <begin position="20"/>
        <end position="189"/>
    </location>
</feature>
<evidence type="ECO:0000313" key="6">
    <source>
        <dbReference type="Proteomes" id="UP000405075"/>
    </source>
</evidence>
<dbReference type="InterPro" id="IPR052021">
    <property type="entry name" value="Type-I_RS_S_subunit"/>
</dbReference>